<evidence type="ECO:0000256" key="1">
    <source>
        <dbReference type="SAM" id="MobiDB-lite"/>
    </source>
</evidence>
<proteinExistence type="predicted"/>
<evidence type="ECO:0000313" key="3">
    <source>
        <dbReference type="EMBL" id="KNZ45293.1"/>
    </source>
</evidence>
<evidence type="ECO:0000259" key="2">
    <source>
        <dbReference type="PROSITE" id="PS50904"/>
    </source>
</evidence>
<dbReference type="InterPro" id="IPR006797">
    <property type="entry name" value="PRELI/MSF1_dom"/>
</dbReference>
<dbReference type="AlphaFoldDB" id="A0A0L6U9R3"/>
<dbReference type="Pfam" id="PF04707">
    <property type="entry name" value="PRELI"/>
    <property type="match status" value="1"/>
</dbReference>
<reference evidence="3 4" key="1">
    <citation type="submission" date="2015-08" db="EMBL/GenBank/DDBJ databases">
        <title>Next Generation Sequencing and Analysis of the Genome of Puccinia sorghi L Schw, the Causal Agent of Maize Common Rust.</title>
        <authorList>
            <person name="Rochi L."/>
            <person name="Burguener G."/>
            <person name="Darino M."/>
            <person name="Turjanski A."/>
            <person name="Kreff E."/>
            <person name="Dieguez M.J."/>
            <person name="Sacco F."/>
        </authorList>
    </citation>
    <scope>NUCLEOTIDE SEQUENCE [LARGE SCALE GENOMIC DNA]</scope>
    <source>
        <strain evidence="3 4">RO10H11247</strain>
    </source>
</reference>
<protein>
    <recommendedName>
        <fullName evidence="2">PRELI/MSF1 domain-containing protein</fullName>
    </recommendedName>
</protein>
<feature type="domain" description="PRELI/MSF1" evidence="2">
    <location>
        <begin position="72"/>
        <end position="270"/>
    </location>
</feature>
<dbReference type="OrthoDB" id="407630at2759"/>
<accession>A0A0L6U9R3</accession>
<dbReference type="PANTHER" id="PTHR11158">
    <property type="entry name" value="MSF1/PX19 RELATED"/>
    <property type="match status" value="1"/>
</dbReference>
<dbReference type="VEuPathDB" id="FungiDB:VP01_828g3"/>
<dbReference type="InterPro" id="IPR037365">
    <property type="entry name" value="Slowmo/Ups"/>
</dbReference>
<sequence length="316" mass="35025">MGGDLQNRSSFSGWIECSICTCSGSRLRKSLRRGRPAAVDEIRTSSKLATTMVVFKAQHLFPFSFVSLTVNTNAWRNLMVSETLLQRDVAIGIWHKYPNEHSSHITSVDVLDRTFLPDGTLRTERLIAIRQHAPLSLGSHFIFLWSPWLDLMELKLVGGAEEQYVREVIFYKTPSSVNPSPMILMGSVNLSMSSILVCREKIRYQPSGPQATSFFQRADIQAQGTLAIGESWGILGSKLESWSCDRFSTNAESGRLGFNTVLTRLYQNSGRGQESRGYSEGAQHRSPTAPSSTGVAKETEKKALPADPSSTSMRLA</sequence>
<feature type="compositionally biased region" description="Polar residues" evidence="1">
    <location>
        <begin position="285"/>
        <end position="294"/>
    </location>
</feature>
<dbReference type="PROSITE" id="PS50904">
    <property type="entry name" value="PRELI_MSF1"/>
    <property type="match status" value="1"/>
</dbReference>
<name>A0A0L6U9R3_9BASI</name>
<gene>
    <name evidence="3" type="ORF">VP01_828g3</name>
</gene>
<feature type="region of interest" description="Disordered" evidence="1">
    <location>
        <begin position="269"/>
        <end position="316"/>
    </location>
</feature>
<dbReference type="GO" id="GO:0005758">
    <property type="term" value="C:mitochondrial intermembrane space"/>
    <property type="evidence" value="ECO:0007669"/>
    <property type="project" value="InterPro"/>
</dbReference>
<dbReference type="Proteomes" id="UP000037035">
    <property type="component" value="Unassembled WGS sequence"/>
</dbReference>
<organism evidence="3 4">
    <name type="scientific">Puccinia sorghi</name>
    <dbReference type="NCBI Taxonomy" id="27349"/>
    <lineage>
        <taxon>Eukaryota</taxon>
        <taxon>Fungi</taxon>
        <taxon>Dikarya</taxon>
        <taxon>Basidiomycota</taxon>
        <taxon>Pucciniomycotina</taxon>
        <taxon>Pucciniomycetes</taxon>
        <taxon>Pucciniales</taxon>
        <taxon>Pucciniaceae</taxon>
        <taxon>Puccinia</taxon>
    </lineage>
</organism>
<comment type="caution">
    <text evidence="3">The sequence shown here is derived from an EMBL/GenBank/DDBJ whole genome shotgun (WGS) entry which is preliminary data.</text>
</comment>
<dbReference type="STRING" id="27349.A0A0L6U9R3"/>
<keyword evidence="4" id="KW-1185">Reference proteome</keyword>
<evidence type="ECO:0000313" key="4">
    <source>
        <dbReference type="Proteomes" id="UP000037035"/>
    </source>
</evidence>
<dbReference type="EMBL" id="LAVV01013815">
    <property type="protein sequence ID" value="KNZ45293.1"/>
    <property type="molecule type" value="Genomic_DNA"/>
</dbReference>